<dbReference type="SUPFAM" id="SSF54236">
    <property type="entry name" value="Ubiquitin-like"/>
    <property type="match status" value="1"/>
</dbReference>
<dbReference type="Gene3D" id="3.10.20.90">
    <property type="entry name" value="Phosphatidylinositol 3-kinase Catalytic Subunit, Chain A, domain 1"/>
    <property type="match status" value="1"/>
</dbReference>
<evidence type="ECO:0000256" key="2">
    <source>
        <dbReference type="ARBA" id="ARBA00023274"/>
    </source>
</evidence>
<feature type="non-terminal residue" evidence="4">
    <location>
        <position position="1"/>
    </location>
</feature>
<dbReference type="Pfam" id="PF00240">
    <property type="entry name" value="ubiquitin"/>
    <property type="match status" value="1"/>
</dbReference>
<dbReference type="Proteomes" id="UP000525416">
    <property type="component" value="Unassembled WGS sequence"/>
</dbReference>
<dbReference type="EMBL" id="VXBH01010219">
    <property type="protein sequence ID" value="NXN62549.1"/>
    <property type="molecule type" value="Genomic_DNA"/>
</dbReference>
<name>A0A7L1KMN5_RYNNI</name>
<feature type="domain" description="Ubiquitin-like" evidence="3">
    <location>
        <begin position="1"/>
        <end position="74"/>
    </location>
</feature>
<organism evidence="4 5">
    <name type="scientific">Rynchops niger</name>
    <name type="common">Black skimmer</name>
    <dbReference type="NCBI Taxonomy" id="227184"/>
    <lineage>
        <taxon>Eukaryota</taxon>
        <taxon>Metazoa</taxon>
        <taxon>Chordata</taxon>
        <taxon>Craniata</taxon>
        <taxon>Vertebrata</taxon>
        <taxon>Euteleostomi</taxon>
        <taxon>Archelosauria</taxon>
        <taxon>Archosauria</taxon>
        <taxon>Dinosauria</taxon>
        <taxon>Saurischia</taxon>
        <taxon>Theropoda</taxon>
        <taxon>Coelurosauria</taxon>
        <taxon>Aves</taxon>
        <taxon>Neognathae</taxon>
        <taxon>Neoaves</taxon>
        <taxon>Charadriiformes</taxon>
        <taxon>Laridae</taxon>
        <taxon>Rynchops</taxon>
    </lineage>
</organism>
<dbReference type="CDD" id="cd01793">
    <property type="entry name" value="Ubl_FUBI"/>
    <property type="match status" value="1"/>
</dbReference>
<reference evidence="4 5" key="1">
    <citation type="submission" date="2019-09" db="EMBL/GenBank/DDBJ databases">
        <title>Bird 10,000 Genomes (B10K) Project - Family phase.</title>
        <authorList>
            <person name="Zhang G."/>
        </authorList>
    </citation>
    <scope>NUCLEOTIDE SEQUENCE [LARGE SCALE GENOMIC DNA]</scope>
    <source>
        <strain evidence="4">B10K-DU-002-16</strain>
        <tissue evidence="4">Muscle</tissue>
    </source>
</reference>
<dbReference type="OrthoDB" id="199599at2759"/>
<dbReference type="GO" id="GO:0022627">
    <property type="term" value="C:cytosolic small ribosomal subunit"/>
    <property type="evidence" value="ECO:0007669"/>
    <property type="project" value="TreeGrafter"/>
</dbReference>
<keyword evidence="5" id="KW-1185">Reference proteome</keyword>
<dbReference type="GO" id="GO:0003735">
    <property type="term" value="F:structural constituent of ribosome"/>
    <property type="evidence" value="ECO:0007669"/>
    <property type="project" value="InterPro"/>
</dbReference>
<feature type="non-terminal residue" evidence="4">
    <location>
        <position position="94"/>
    </location>
</feature>
<dbReference type="PANTHER" id="PTHR12650">
    <property type="entry name" value="40S RIBOSOMAL PROTEIN S30/UBIQUITIN-LIKE PROTEIN FUBI"/>
    <property type="match status" value="1"/>
</dbReference>
<dbReference type="Pfam" id="PF04758">
    <property type="entry name" value="Ribosomal_S30"/>
    <property type="match status" value="1"/>
</dbReference>
<gene>
    <name evidence="4" type="primary">Fau</name>
    <name evidence="4" type="ORF">RYNNIG_R04460</name>
</gene>
<dbReference type="FunFam" id="3.10.20.90:FF:000276">
    <property type="entry name" value="40S ribosomal protein S30"/>
    <property type="match status" value="1"/>
</dbReference>
<evidence type="ECO:0000313" key="5">
    <source>
        <dbReference type="Proteomes" id="UP000525416"/>
    </source>
</evidence>
<evidence type="ECO:0000313" key="4">
    <source>
        <dbReference type="EMBL" id="NXN62549.1"/>
    </source>
</evidence>
<dbReference type="PANTHER" id="PTHR12650:SF15">
    <property type="entry name" value="RIBOSOMAL PROTEIN S30, ISOFORM A"/>
    <property type="match status" value="1"/>
</dbReference>
<comment type="caution">
    <text evidence="4">The sequence shown here is derived from an EMBL/GenBank/DDBJ whole genome shotgun (WGS) entry which is preliminary data.</text>
</comment>
<dbReference type="InterPro" id="IPR006846">
    <property type="entry name" value="Ribosomal_eS30"/>
</dbReference>
<dbReference type="InterPro" id="IPR029071">
    <property type="entry name" value="Ubiquitin-like_domsf"/>
</dbReference>
<dbReference type="GO" id="GO:0006412">
    <property type="term" value="P:translation"/>
    <property type="evidence" value="ECO:0007669"/>
    <property type="project" value="InterPro"/>
</dbReference>
<evidence type="ECO:0000259" key="3">
    <source>
        <dbReference type="PROSITE" id="PS50053"/>
    </source>
</evidence>
<keyword evidence="1" id="KW-0689">Ribosomal protein</keyword>
<evidence type="ECO:0000256" key="1">
    <source>
        <dbReference type="ARBA" id="ARBA00022980"/>
    </source>
</evidence>
<dbReference type="InterPro" id="IPR000626">
    <property type="entry name" value="Ubiquitin-like_dom"/>
</dbReference>
<sequence>MQLFIRAQSLHTIEVSGDETVAQIKAQVAALAGVPPEDQVLSFGGTPLDDDTVLGQSPLPEFATLELSSRLLGGKVHGSLARAGKVRGQTPKVS</sequence>
<dbReference type="SMART" id="SM00213">
    <property type="entry name" value="UBQ"/>
    <property type="match status" value="1"/>
</dbReference>
<accession>A0A7L1KMN5</accession>
<dbReference type="AlphaFoldDB" id="A0A7L1KMN5"/>
<dbReference type="PROSITE" id="PS50053">
    <property type="entry name" value="UBIQUITIN_2"/>
    <property type="match status" value="1"/>
</dbReference>
<proteinExistence type="predicted"/>
<keyword evidence="2" id="KW-0687">Ribonucleoprotein</keyword>
<dbReference type="InterPro" id="IPR039415">
    <property type="entry name" value="FUBI"/>
</dbReference>
<protein>
    <submittedName>
        <fullName evidence="4">UBIM protein</fullName>
    </submittedName>
</protein>